<dbReference type="Proteomes" id="UP000318582">
    <property type="component" value="Unassembled WGS sequence"/>
</dbReference>
<evidence type="ECO:0000256" key="1">
    <source>
        <dbReference type="SAM" id="MobiDB-lite"/>
    </source>
</evidence>
<feature type="domain" description="PX" evidence="2">
    <location>
        <begin position="378"/>
        <end position="491"/>
    </location>
</feature>
<reference evidence="3 4" key="1">
    <citation type="journal article" date="2019" name="Sci. Rep.">
        <title>Comparative genomics of chytrid fungi reveal insights into the obligate biotrophic and pathogenic lifestyle of Synchytrium endobioticum.</title>
        <authorList>
            <person name="van de Vossenberg B.T.L.H."/>
            <person name="Warris S."/>
            <person name="Nguyen H.D.T."/>
            <person name="van Gent-Pelzer M.P.E."/>
            <person name="Joly D.L."/>
            <person name="van de Geest H.C."/>
            <person name="Bonants P.J.M."/>
            <person name="Smith D.S."/>
            <person name="Levesque C.A."/>
            <person name="van der Lee T.A.J."/>
        </authorList>
    </citation>
    <scope>NUCLEOTIDE SEQUENCE [LARGE SCALE GENOMIC DNA]</scope>
    <source>
        <strain evidence="3 4">CBS 809.83</strain>
    </source>
</reference>
<dbReference type="InterPro" id="IPR047168">
    <property type="entry name" value="LEC1-like"/>
</dbReference>
<sequence>MFNLLSSTWTSLTGEQQATPQRPGTPDSRSVSSYSSSVSSYSSSGSSTPVSDLPDDPLAILTDRDISVAVDLETQLFVEQVLHADDDGFLVPHTIAREYLVNMQPLYLAHTLNSRVEALRHDVLRARLIELVLLLEFSAAYGENAATLTVAPTMDAATRQNLMHAAPVIVDSYPGPTFLPPLTRALYVRLFRSLPIIAGHGDKYLKGVDGFVETEFLDFVGKWMRATKFDILSFSMHYVTLFAHLKNETWYGVDDTPIPVPEGFMGTAPALLPTSMYPDLQTYYRASLPGGGTFRLAKRVRRSPSSSANSPDGSEIEDEDVFEMREFKARLFTDAWRKVMRSGCAICRELVAERKIIAGAGSDKMSADDTPHARFWAVVRTAPTIADLPPHYQSFFYALVTAMSQTVDTILADADWRIKFANIWKRLPVTIMLTSLRLVNPVPFVDRVIKLFCWKPPGMHSLLQRIGGMIAASDKTAAKIKLLQKGLDPQAKSAVEKIVDGLFADTVRDESAPHPTRPVSALDSTSKIRTILESHPDAPRGGIATTPHALAYAKLYIRKKEKDEFVESLGGKAVTDFINHLAKIVPPLLDEIWNCIDFAALMAVMVETVTRCLAALDLYDTQKPNATQQEKQKLHRDVIHALYAAILPFFKAAYPLLHALANRKSTGPAGLHALVEYLLTEVIDGTVPPAKSTLTYSKATGGQSILAVMRDTTSVTSTLTPHQLDQLWREVDQRVVALEAGVDPRDVSVKHPADIMAGPALRAFWRQIVGEFVGTASMKHKVVTGKTHSQTVPQAPPASVSDLDLDVD</sequence>
<name>A0A507E8N6_9FUNG</name>
<protein>
    <recommendedName>
        <fullName evidence="2">PX domain-containing protein</fullName>
    </recommendedName>
</protein>
<dbReference type="PANTHER" id="PTHR47185:SF1">
    <property type="entry name" value="PX DOMAIN-CONTAINING PROTEIN YPR097W"/>
    <property type="match status" value="1"/>
</dbReference>
<feature type="compositionally biased region" description="Polar residues" evidence="1">
    <location>
        <begin position="1"/>
        <end position="22"/>
    </location>
</feature>
<organism evidence="3 4">
    <name type="scientific">Powellomyces hirtus</name>
    <dbReference type="NCBI Taxonomy" id="109895"/>
    <lineage>
        <taxon>Eukaryota</taxon>
        <taxon>Fungi</taxon>
        <taxon>Fungi incertae sedis</taxon>
        <taxon>Chytridiomycota</taxon>
        <taxon>Chytridiomycota incertae sedis</taxon>
        <taxon>Chytridiomycetes</taxon>
        <taxon>Spizellomycetales</taxon>
        <taxon>Powellomycetaceae</taxon>
        <taxon>Powellomyces</taxon>
    </lineage>
</organism>
<accession>A0A507E8N6</accession>
<feature type="region of interest" description="Disordered" evidence="1">
    <location>
        <begin position="1"/>
        <end position="53"/>
    </location>
</feature>
<feature type="region of interest" description="Disordered" evidence="1">
    <location>
        <begin position="785"/>
        <end position="808"/>
    </location>
</feature>
<dbReference type="InterPro" id="IPR024554">
    <property type="entry name" value="LEC1-like_C"/>
</dbReference>
<dbReference type="Pfam" id="PF12825">
    <property type="entry name" value="DUF3818"/>
    <property type="match status" value="1"/>
</dbReference>
<dbReference type="PANTHER" id="PTHR47185">
    <property type="entry name" value="PX DOMAIN-CONTAINING PROTEIN YPR097W"/>
    <property type="match status" value="1"/>
</dbReference>
<feature type="compositionally biased region" description="Low complexity" evidence="1">
    <location>
        <begin position="28"/>
        <end position="47"/>
    </location>
</feature>
<evidence type="ECO:0000313" key="3">
    <source>
        <dbReference type="EMBL" id="TPX60101.1"/>
    </source>
</evidence>
<dbReference type="AlphaFoldDB" id="A0A507E8N6"/>
<evidence type="ECO:0000313" key="4">
    <source>
        <dbReference type="Proteomes" id="UP000318582"/>
    </source>
</evidence>
<dbReference type="EMBL" id="QEAQ01000018">
    <property type="protein sequence ID" value="TPX60101.1"/>
    <property type="molecule type" value="Genomic_DNA"/>
</dbReference>
<proteinExistence type="predicted"/>
<keyword evidence="4" id="KW-1185">Reference proteome</keyword>
<gene>
    <name evidence="3" type="ORF">PhCBS80983_g02019</name>
</gene>
<comment type="caution">
    <text evidence="3">The sequence shown here is derived from an EMBL/GenBank/DDBJ whole genome shotgun (WGS) entry which is preliminary data.</text>
</comment>
<evidence type="ECO:0000259" key="2">
    <source>
        <dbReference type="Pfam" id="PF12825"/>
    </source>
</evidence>